<dbReference type="EMBL" id="JAHLQT010044950">
    <property type="protein sequence ID" value="KAG7154197.1"/>
    <property type="molecule type" value="Genomic_DNA"/>
</dbReference>
<dbReference type="PANTHER" id="PTHR23507">
    <property type="entry name" value="ZGC:174356"/>
    <property type="match status" value="1"/>
</dbReference>
<evidence type="ECO:0000256" key="2">
    <source>
        <dbReference type="ARBA" id="ARBA00022692"/>
    </source>
</evidence>
<feature type="transmembrane region" description="Helical" evidence="6">
    <location>
        <begin position="231"/>
        <end position="250"/>
    </location>
</feature>
<feature type="transmembrane region" description="Helical" evidence="6">
    <location>
        <begin position="208"/>
        <end position="225"/>
    </location>
</feature>
<sequence>MEEKRLKCVGSPRKEGDEGQKACSLAPPALVWAVWLKLRAIFSNVAVEPIMLLDGLAYSIMIVFVEDIQVEKICHVNLNYTSEVCANLSRYSEENIKVHQSVSVFGMYNGIMMSSISVFFILFMGAWSDKYGRKTPLYIATLGHFCWAIGYLLNSWVTEWPVEYLLVAALLDSLGGGNVSFLTAANAYLSDVTSEETRTMRVGLANSIWYLGGPIGTLLGLYIYQYGGYRVLFGTSVLLHCVSLAYLFFLPESHGPFAKNKFSEVNGEPQGEKPSVHLSLKKPSEIADCPDKVSIWKIISDFFHYERIVDSFRCTFKAREGLVRPFILLLILCNLLRRLGRGAYMFLFTRRVLGWKATDYGLWVTYKNLLAAVGSLVAVPLLSKVLGLADNYLAMLGALASVADYTFYGLVSKDWEFLVWIAPVAALLVNSCVIAIRSILSKFVTGDELGKVSAVMGALDGVMPMIIFSLYTAIYHATVHVFPGAQFFFGASANLLMTLIFIFIICCTTSKSYSLDDLHSLEGRNAVEPKSFRFFSERFNRHLQPASSQTEILTNLDTQRTSLVLSEENFHIATPMRKKKNIKMAEVQRHEGGGGCRSVCTVSELGNFDKKVIEDELTFPQRMTSHKIMETKKELEKCGVDNPAFCNTEEEEEGEKGEERDGEGKGGRGEEVVYSDDASKNLVLYRLNSAVVSDETK</sequence>
<organism evidence="7 8">
    <name type="scientific">Homarus americanus</name>
    <name type="common">American lobster</name>
    <dbReference type="NCBI Taxonomy" id="6706"/>
    <lineage>
        <taxon>Eukaryota</taxon>
        <taxon>Metazoa</taxon>
        <taxon>Ecdysozoa</taxon>
        <taxon>Arthropoda</taxon>
        <taxon>Crustacea</taxon>
        <taxon>Multicrustacea</taxon>
        <taxon>Malacostraca</taxon>
        <taxon>Eumalacostraca</taxon>
        <taxon>Eucarida</taxon>
        <taxon>Decapoda</taxon>
        <taxon>Pleocyemata</taxon>
        <taxon>Astacidea</taxon>
        <taxon>Nephropoidea</taxon>
        <taxon>Nephropidae</taxon>
        <taxon>Homarus</taxon>
    </lineage>
</organism>
<feature type="region of interest" description="Disordered" evidence="5">
    <location>
        <begin position="1"/>
        <end position="21"/>
    </location>
</feature>
<dbReference type="Pfam" id="PF07690">
    <property type="entry name" value="MFS_1"/>
    <property type="match status" value="1"/>
</dbReference>
<evidence type="ECO:0000256" key="1">
    <source>
        <dbReference type="ARBA" id="ARBA00004141"/>
    </source>
</evidence>
<accession>A0A8J5J7M8</accession>
<dbReference type="InterPro" id="IPR036259">
    <property type="entry name" value="MFS_trans_sf"/>
</dbReference>
<keyword evidence="2 6" id="KW-0812">Transmembrane</keyword>
<proteinExistence type="predicted"/>
<dbReference type="SUPFAM" id="SSF103473">
    <property type="entry name" value="MFS general substrate transporter"/>
    <property type="match status" value="1"/>
</dbReference>
<dbReference type="PANTHER" id="PTHR23507:SF1">
    <property type="entry name" value="FI18259P1-RELATED"/>
    <property type="match status" value="1"/>
</dbReference>
<feature type="compositionally biased region" description="Basic and acidic residues" evidence="5">
    <location>
        <begin position="1"/>
        <end position="20"/>
    </location>
</feature>
<feature type="transmembrane region" description="Helical" evidence="6">
    <location>
        <begin position="360"/>
        <end position="381"/>
    </location>
</feature>
<dbReference type="AlphaFoldDB" id="A0A8J5J7M8"/>
<name>A0A8J5J7M8_HOMAM</name>
<dbReference type="Gene3D" id="1.20.1250.20">
    <property type="entry name" value="MFS general substrate transporter like domains"/>
    <property type="match status" value="1"/>
</dbReference>
<comment type="caution">
    <text evidence="7">The sequence shown here is derived from an EMBL/GenBank/DDBJ whole genome shotgun (WGS) entry which is preliminary data.</text>
</comment>
<evidence type="ECO:0000313" key="8">
    <source>
        <dbReference type="Proteomes" id="UP000747542"/>
    </source>
</evidence>
<gene>
    <name evidence="7" type="primary">Slc46A3-L4</name>
    <name evidence="7" type="ORF">Hamer_G021318</name>
</gene>
<feature type="transmembrane region" description="Helical" evidence="6">
    <location>
        <begin position="137"/>
        <end position="158"/>
    </location>
</feature>
<feature type="transmembrane region" description="Helical" evidence="6">
    <location>
        <begin position="487"/>
        <end position="507"/>
    </location>
</feature>
<dbReference type="GO" id="GO:0022857">
    <property type="term" value="F:transmembrane transporter activity"/>
    <property type="evidence" value="ECO:0007669"/>
    <property type="project" value="InterPro"/>
</dbReference>
<evidence type="ECO:0000256" key="5">
    <source>
        <dbReference type="SAM" id="MobiDB-lite"/>
    </source>
</evidence>
<protein>
    <submittedName>
        <fullName evidence="7">Solute carrier family 46 member 3-like 4</fullName>
    </submittedName>
</protein>
<evidence type="ECO:0000313" key="7">
    <source>
        <dbReference type="EMBL" id="KAG7154197.1"/>
    </source>
</evidence>
<keyword evidence="4 6" id="KW-0472">Membrane</keyword>
<reference evidence="7" key="1">
    <citation type="journal article" date="2021" name="Sci. Adv.">
        <title>The American lobster genome reveals insights on longevity, neural, and immune adaptations.</title>
        <authorList>
            <person name="Polinski J.M."/>
            <person name="Zimin A.V."/>
            <person name="Clark K.F."/>
            <person name="Kohn A.B."/>
            <person name="Sadowski N."/>
            <person name="Timp W."/>
            <person name="Ptitsyn A."/>
            <person name="Khanna P."/>
            <person name="Romanova D.Y."/>
            <person name="Williams P."/>
            <person name="Greenwood S.J."/>
            <person name="Moroz L.L."/>
            <person name="Walt D.R."/>
            <person name="Bodnar A.G."/>
        </authorList>
    </citation>
    <scope>NUCLEOTIDE SEQUENCE</scope>
    <source>
        <strain evidence="7">GMGI-L3</strain>
    </source>
</reference>
<evidence type="ECO:0000256" key="4">
    <source>
        <dbReference type="ARBA" id="ARBA00023136"/>
    </source>
</evidence>
<feature type="transmembrane region" description="Helical" evidence="6">
    <location>
        <begin position="417"/>
        <end position="440"/>
    </location>
</feature>
<feature type="transmembrane region" description="Helical" evidence="6">
    <location>
        <begin position="322"/>
        <end position="340"/>
    </location>
</feature>
<feature type="compositionally biased region" description="Basic and acidic residues" evidence="5">
    <location>
        <begin position="657"/>
        <end position="671"/>
    </location>
</feature>
<evidence type="ECO:0000256" key="3">
    <source>
        <dbReference type="ARBA" id="ARBA00022989"/>
    </source>
</evidence>
<dbReference type="GO" id="GO:0016020">
    <property type="term" value="C:membrane"/>
    <property type="evidence" value="ECO:0007669"/>
    <property type="project" value="UniProtKB-SubCell"/>
</dbReference>
<dbReference type="InterPro" id="IPR005829">
    <property type="entry name" value="Sugar_transporter_CS"/>
</dbReference>
<dbReference type="PROSITE" id="PS00216">
    <property type="entry name" value="SUGAR_TRANSPORT_1"/>
    <property type="match status" value="1"/>
</dbReference>
<dbReference type="InterPro" id="IPR011701">
    <property type="entry name" value="MFS"/>
</dbReference>
<feature type="transmembrane region" description="Helical" evidence="6">
    <location>
        <begin position="452"/>
        <end position="475"/>
    </location>
</feature>
<feature type="region of interest" description="Disordered" evidence="5">
    <location>
        <begin position="643"/>
        <end position="673"/>
    </location>
</feature>
<feature type="transmembrane region" description="Helical" evidence="6">
    <location>
        <begin position="105"/>
        <end position="125"/>
    </location>
</feature>
<comment type="subcellular location">
    <subcellularLocation>
        <location evidence="1">Membrane</location>
        <topology evidence="1">Multi-pass membrane protein</topology>
    </subcellularLocation>
</comment>
<evidence type="ECO:0000256" key="6">
    <source>
        <dbReference type="SAM" id="Phobius"/>
    </source>
</evidence>
<keyword evidence="8" id="KW-1185">Reference proteome</keyword>
<dbReference type="Proteomes" id="UP000747542">
    <property type="component" value="Unassembled WGS sequence"/>
</dbReference>
<feature type="transmembrane region" description="Helical" evidence="6">
    <location>
        <begin position="164"/>
        <end position="188"/>
    </location>
</feature>
<keyword evidence="3 6" id="KW-1133">Transmembrane helix</keyword>